<keyword evidence="7" id="KW-0275">Fatty acid biosynthesis</keyword>
<dbReference type="EMBL" id="KP221701">
    <property type="protein sequence ID" value="AKF01158.1"/>
    <property type="molecule type" value="Genomic_DNA"/>
</dbReference>
<dbReference type="AlphaFoldDB" id="A0A0H3VPB1"/>
<comment type="pathway">
    <text evidence="7">Lipid metabolism; malonyl-CoA biosynthesis; malonyl-CoA from acetyl-CoA: step 1/1.</text>
</comment>
<feature type="zinc finger region" description="C4-type" evidence="7">
    <location>
        <begin position="228"/>
        <end position="250"/>
    </location>
</feature>
<dbReference type="InterPro" id="IPR011762">
    <property type="entry name" value="COA_CT_N"/>
</dbReference>
<dbReference type="PROSITE" id="PS50980">
    <property type="entry name" value="COA_CT_NTER"/>
    <property type="match status" value="1"/>
</dbReference>
<evidence type="ECO:0000256" key="2">
    <source>
        <dbReference type="ARBA" id="ARBA00022679"/>
    </source>
</evidence>
<feature type="region of interest" description="Disordered" evidence="8">
    <location>
        <begin position="34"/>
        <end position="54"/>
    </location>
</feature>
<evidence type="ECO:0000259" key="9">
    <source>
        <dbReference type="PROSITE" id="PS50980"/>
    </source>
</evidence>
<comment type="similarity">
    <text evidence="7">Belongs to the AccD/PCCB family.</text>
</comment>
<dbReference type="GO" id="GO:0016743">
    <property type="term" value="F:carboxyl- or carbamoyltransferase activity"/>
    <property type="evidence" value="ECO:0007669"/>
    <property type="project" value="UniProtKB-UniRule"/>
</dbReference>
<evidence type="ECO:0000256" key="6">
    <source>
        <dbReference type="ARBA" id="ARBA00022840"/>
    </source>
</evidence>
<dbReference type="GO" id="GO:0005524">
    <property type="term" value="F:ATP binding"/>
    <property type="evidence" value="ECO:0007669"/>
    <property type="project" value="UniProtKB-KW"/>
</dbReference>
<evidence type="ECO:0000256" key="4">
    <source>
        <dbReference type="ARBA" id="ARBA00022771"/>
    </source>
</evidence>
<gene>
    <name evidence="7 10" type="primary">accD</name>
</gene>
<dbReference type="PANTHER" id="PTHR42995:SF5">
    <property type="entry name" value="ACETYL-COENZYME A CARBOXYLASE CARBOXYL TRANSFERASE SUBUNIT BETA, CHLOROPLASTIC"/>
    <property type="match status" value="1"/>
</dbReference>
<dbReference type="NCBIfam" id="TIGR00515">
    <property type="entry name" value="accD"/>
    <property type="match status" value="1"/>
</dbReference>
<comment type="cofactor">
    <cofactor evidence="7">
        <name>Zn(2+)</name>
        <dbReference type="ChEBI" id="CHEBI:29105"/>
    </cofactor>
    <text evidence="7">Binds 1 zinc ion per subunit.</text>
</comment>
<dbReference type="GO" id="GO:0009317">
    <property type="term" value="C:acetyl-CoA carboxylase complex"/>
    <property type="evidence" value="ECO:0007669"/>
    <property type="project" value="InterPro"/>
</dbReference>
<keyword evidence="7" id="KW-0444">Lipid biosynthesis</keyword>
<keyword evidence="7" id="KW-0276">Fatty acid metabolism</keyword>
<protein>
    <recommendedName>
        <fullName evidence="7">Acetyl-coenzyme A carboxylase carboxyl transferase subunit beta, chloroplastic</fullName>
        <shortName evidence="7">ACCase subunit beta</shortName>
        <shortName evidence="7">Acetyl-CoA carboxylase carboxyltransferase subunit beta</shortName>
        <ecNumber evidence="7">2.1.3.15</ecNumber>
    </recommendedName>
</protein>
<keyword evidence="2 7" id="KW-0808">Transferase</keyword>
<dbReference type="GO" id="GO:0008270">
    <property type="term" value="F:zinc ion binding"/>
    <property type="evidence" value="ECO:0007669"/>
    <property type="project" value="UniProtKB-UniRule"/>
</dbReference>
<keyword evidence="7" id="KW-0479">Metal-binding</keyword>
<evidence type="ECO:0000256" key="8">
    <source>
        <dbReference type="SAM" id="MobiDB-lite"/>
    </source>
</evidence>
<comment type="catalytic activity">
    <reaction evidence="7">
        <text>N(6)-carboxybiotinyl-L-lysyl-[protein] + acetyl-CoA = N(6)-biotinyl-L-lysyl-[protein] + malonyl-CoA</text>
        <dbReference type="Rhea" id="RHEA:54728"/>
        <dbReference type="Rhea" id="RHEA-COMP:10505"/>
        <dbReference type="Rhea" id="RHEA-COMP:10506"/>
        <dbReference type="ChEBI" id="CHEBI:57288"/>
        <dbReference type="ChEBI" id="CHEBI:57384"/>
        <dbReference type="ChEBI" id="CHEBI:83144"/>
        <dbReference type="ChEBI" id="CHEBI:83145"/>
        <dbReference type="EC" id="2.1.3.15"/>
    </reaction>
</comment>
<feature type="binding site" evidence="7">
    <location>
        <position position="250"/>
    </location>
    <ligand>
        <name>Zn(2+)</name>
        <dbReference type="ChEBI" id="CHEBI:29105"/>
    </ligand>
</feature>
<dbReference type="GO" id="GO:0003989">
    <property type="term" value="F:acetyl-CoA carboxylase activity"/>
    <property type="evidence" value="ECO:0007669"/>
    <property type="project" value="InterPro"/>
</dbReference>
<dbReference type="InterPro" id="IPR000438">
    <property type="entry name" value="Acetyl_CoA_COase_Trfase_b_su"/>
</dbReference>
<dbReference type="RefSeq" id="YP_010859036.1">
    <property type="nucleotide sequence ID" value="NC_079769.1"/>
</dbReference>
<reference evidence="10" key="1">
    <citation type="journal article" date="2015" name="Am. J. Bot.">
        <title>Resolving relationships within the palm subfamily Arecoideae (Arecaceae) using plastid sequences derived from next-generation sequencing.</title>
        <authorList>
            <person name="Comer J.R."/>
            <person name="Zomlefer W.B."/>
            <person name="Barrett C.F."/>
            <person name="Davis J.I."/>
            <person name="Stevenson D.W."/>
            <person name="Heyduk K."/>
            <person name="Leebens-Mack J.H."/>
        </authorList>
    </citation>
    <scope>NUCLEOTIDE SEQUENCE</scope>
</reference>
<dbReference type="UniPathway" id="UPA00655">
    <property type="reaction ID" value="UER00711"/>
</dbReference>
<feature type="binding site" evidence="7">
    <location>
        <position position="228"/>
    </location>
    <ligand>
        <name>Zn(2+)</name>
        <dbReference type="ChEBI" id="CHEBI:29105"/>
    </ligand>
</feature>
<dbReference type="SUPFAM" id="SSF52096">
    <property type="entry name" value="ClpP/crotonase"/>
    <property type="match status" value="1"/>
</dbReference>
<dbReference type="PANTHER" id="PTHR42995">
    <property type="entry name" value="ACETYL-COENZYME A CARBOXYLASE CARBOXYL TRANSFERASE SUBUNIT BETA, CHLOROPLASTIC"/>
    <property type="match status" value="1"/>
</dbReference>
<evidence type="ECO:0000313" key="10">
    <source>
        <dbReference type="EMBL" id="AKF01158.1"/>
    </source>
</evidence>
<keyword evidence="4 7" id="KW-0863">Zinc-finger</keyword>
<evidence type="ECO:0000256" key="3">
    <source>
        <dbReference type="ARBA" id="ARBA00022741"/>
    </source>
</evidence>
<keyword evidence="6 7" id="KW-0067">ATP-binding</keyword>
<feature type="binding site" evidence="7">
    <location>
        <position position="247"/>
    </location>
    <ligand>
        <name>Zn(2+)</name>
        <dbReference type="ChEBI" id="CHEBI:29105"/>
    </ligand>
</feature>
<sequence>MEKWWFNSMLSNDKLEHRCGLNKSMDSLDAIGHTSGSEEPILNGTEKNIPSRSDSGSYSFRNVDYLFDIRDIWSLISDDTFLVRDSNGDSFSVCFDIENLIFEIDNDSSFLSELESFFSSYLNNGSKRNNHNYYHYIYDTQSSWNNHINSCIDNYLRFEVSINSSISGGTDNYSDSYIYSFICTESGTGSESGSSGIRTSKNGSDFNIRRRSNDFGRKKKYRHLWIQCENCYGLNYKKFFRSKMNICEQCGYHLKMSSSDRIELSIDPGTWDPMDEDMVSMDPIEFHSEGKPYRDRIDSYQRKTGLTEAVQTGIGQLNGIPIAIGVMDFQFMGGSMGSVVGEKITRLIEYATNRSLPVIIVCASGGARMQEGSLSLMQMAKISSASHNYQSNKKLFYVSILTSPTTGGVTASFGMLGDVIVAEPNAYIAFAGKRVIEQTLNKTVPDGSQAAEYLFHKGLFDPIVPRNPLKGVLSELFQLHGFFPLNQNSKN</sequence>
<comment type="subcellular location">
    <subcellularLocation>
        <location evidence="7">Plastid</location>
        <location evidence="7">Chloroplast stroma</location>
    </subcellularLocation>
</comment>
<keyword evidence="10" id="KW-0150">Chloroplast</keyword>
<dbReference type="GO" id="GO:0009570">
    <property type="term" value="C:chloroplast stroma"/>
    <property type="evidence" value="ECO:0007669"/>
    <property type="project" value="UniProtKB-SubCell"/>
</dbReference>
<evidence type="ECO:0000256" key="5">
    <source>
        <dbReference type="ARBA" id="ARBA00022833"/>
    </source>
</evidence>
<proteinExistence type="inferred from homology"/>
<keyword evidence="7" id="KW-0443">Lipid metabolism</keyword>
<dbReference type="Pfam" id="PF01039">
    <property type="entry name" value="Carboxyl_trans"/>
    <property type="match status" value="1"/>
</dbReference>
<dbReference type="PRINTS" id="PR01070">
    <property type="entry name" value="ACCCTRFRASEB"/>
</dbReference>
<accession>A0A0H3VPB1</accession>
<feature type="binding site" evidence="7">
    <location>
        <position position="231"/>
    </location>
    <ligand>
        <name>Zn(2+)</name>
        <dbReference type="ChEBI" id="CHEBI:29105"/>
    </ligand>
</feature>
<geneLocation type="chloroplast" evidence="10"/>
<comment type="subunit">
    <text evidence="7">Acetyl-CoA carboxylase is a heterohexamer composed of biotin carboxyl carrier protein, biotin carboxylase and two subunits each of ACCase subunit alpha and ACCase plastid-coded subunit beta (accD).</text>
</comment>
<dbReference type="InterPro" id="IPR029045">
    <property type="entry name" value="ClpP/crotonase-like_dom_sf"/>
</dbReference>
<evidence type="ECO:0000256" key="1">
    <source>
        <dbReference type="ARBA" id="ARBA00011842"/>
    </source>
</evidence>
<evidence type="ECO:0000256" key="7">
    <source>
        <dbReference type="HAMAP-Rule" id="MF_01395"/>
    </source>
</evidence>
<dbReference type="GO" id="GO:0006633">
    <property type="term" value="P:fatty acid biosynthetic process"/>
    <property type="evidence" value="ECO:0007669"/>
    <property type="project" value="UniProtKB-KW"/>
</dbReference>
<comment type="function">
    <text evidence="7">Component of the acetyl coenzyme A carboxylase (ACC) complex. Biotin carboxylase (BC) catalyzes the carboxylation of biotin on its carrier protein (BCCP) and then the CO(2) group is transferred by the transcarboxylase to acetyl-CoA to form malonyl-CoA.</text>
</comment>
<comment type="subunit">
    <text evidence="1">Acetyl-CoA carboxylase is a heterohexamer composed of biotin carboxyl carrier protein, biotin carboxylase and 2 subunits each of ACCase subunit alpha and ACCase plastid-coded subunit beta (accD).</text>
</comment>
<dbReference type="InterPro" id="IPR034733">
    <property type="entry name" value="AcCoA_carboxyl_beta"/>
</dbReference>
<feature type="domain" description="CoA carboxyltransferase N-terminal" evidence="9">
    <location>
        <begin position="224"/>
        <end position="491"/>
    </location>
</feature>
<keyword evidence="10" id="KW-0934">Plastid</keyword>
<dbReference type="GO" id="GO:2001295">
    <property type="term" value="P:malonyl-CoA biosynthetic process"/>
    <property type="evidence" value="ECO:0007669"/>
    <property type="project" value="UniProtKB-UniRule"/>
</dbReference>
<dbReference type="EC" id="2.1.3.15" evidence="7"/>
<organism evidence="10">
    <name type="scientific">Beccariophoenix madagascariensis</name>
    <name type="common">Manarano palm tree</name>
    <dbReference type="NCBI Taxonomy" id="131259"/>
    <lineage>
        <taxon>Eukaryota</taxon>
        <taxon>Viridiplantae</taxon>
        <taxon>Streptophyta</taxon>
        <taxon>Embryophyta</taxon>
        <taxon>Tracheophyta</taxon>
        <taxon>Spermatophyta</taxon>
        <taxon>Magnoliopsida</taxon>
        <taxon>Liliopsida</taxon>
        <taxon>Arecaceae</taxon>
        <taxon>Arecoideae</taxon>
        <taxon>Cocoseae</taxon>
        <taxon>Attaleinae</taxon>
        <taxon>Beccariophoenix</taxon>
    </lineage>
</organism>
<dbReference type="HAMAP" id="MF_01395">
    <property type="entry name" value="AcetylCoA_CT_beta"/>
    <property type="match status" value="1"/>
</dbReference>
<dbReference type="GeneID" id="81500079"/>
<name>A0A0H3VPB1_BECMA</name>
<feature type="compositionally biased region" description="Polar residues" evidence="8">
    <location>
        <begin position="45"/>
        <end position="54"/>
    </location>
</feature>
<keyword evidence="5 7" id="KW-0862">Zinc</keyword>
<dbReference type="Gene3D" id="3.90.226.10">
    <property type="entry name" value="2-enoyl-CoA Hydratase, Chain A, domain 1"/>
    <property type="match status" value="1"/>
</dbReference>
<keyword evidence="3 7" id="KW-0547">Nucleotide-binding</keyword>